<dbReference type="Proteomes" id="UP000019487">
    <property type="component" value="Unassembled WGS sequence"/>
</dbReference>
<reference evidence="2 3" key="1">
    <citation type="journal article" date="2014" name="Genome Announc.">
        <title>Draft genome sequence of Sclerotinia borealis, a psychrophilic plant pathogenic fungus.</title>
        <authorList>
            <person name="Mardanov A.V."/>
            <person name="Beletsky A.V."/>
            <person name="Kadnikov V.V."/>
            <person name="Ignatov A.N."/>
            <person name="Ravin N.V."/>
        </authorList>
    </citation>
    <scope>NUCLEOTIDE SEQUENCE [LARGE SCALE GENOMIC DNA]</scope>
    <source>
        <strain evidence="3">F-4157</strain>
    </source>
</reference>
<proteinExistence type="predicted"/>
<dbReference type="EMBL" id="AYSA01000034">
    <property type="protein sequence ID" value="ESZ98783.1"/>
    <property type="molecule type" value="Genomic_DNA"/>
</dbReference>
<feature type="compositionally biased region" description="Polar residues" evidence="1">
    <location>
        <begin position="63"/>
        <end position="81"/>
    </location>
</feature>
<accession>W9CRR6</accession>
<evidence type="ECO:0000313" key="3">
    <source>
        <dbReference type="Proteomes" id="UP000019487"/>
    </source>
</evidence>
<gene>
    <name evidence="2" type="ORF">SBOR_0832</name>
</gene>
<dbReference type="STRING" id="1432307.W9CRR6"/>
<evidence type="ECO:0000313" key="2">
    <source>
        <dbReference type="EMBL" id="ESZ98783.1"/>
    </source>
</evidence>
<keyword evidence="3" id="KW-1185">Reference proteome</keyword>
<evidence type="ECO:0000256" key="1">
    <source>
        <dbReference type="SAM" id="MobiDB-lite"/>
    </source>
</evidence>
<dbReference type="InterPro" id="IPR053175">
    <property type="entry name" value="DHMBA_Reg_Transcription_Factor"/>
</dbReference>
<dbReference type="InterPro" id="IPR021858">
    <property type="entry name" value="Fun_TF"/>
</dbReference>
<dbReference type="PANTHER" id="PTHR38791:SF5">
    <property type="entry name" value="TRANSCRIPTION FACTOR DBAG-RELATED"/>
    <property type="match status" value="1"/>
</dbReference>
<organism evidence="2 3">
    <name type="scientific">Sclerotinia borealis (strain F-4128)</name>
    <dbReference type="NCBI Taxonomy" id="1432307"/>
    <lineage>
        <taxon>Eukaryota</taxon>
        <taxon>Fungi</taxon>
        <taxon>Dikarya</taxon>
        <taxon>Ascomycota</taxon>
        <taxon>Pezizomycotina</taxon>
        <taxon>Leotiomycetes</taxon>
        <taxon>Helotiales</taxon>
        <taxon>Sclerotiniaceae</taxon>
        <taxon>Sclerotinia</taxon>
    </lineage>
</organism>
<protein>
    <recommendedName>
        <fullName evidence="4">Zn(2)-C6 fungal-type domain-containing protein</fullName>
    </recommendedName>
</protein>
<dbReference type="AlphaFoldDB" id="W9CRR6"/>
<feature type="region of interest" description="Disordered" evidence="1">
    <location>
        <begin position="50"/>
        <end position="85"/>
    </location>
</feature>
<dbReference type="OrthoDB" id="5429770at2759"/>
<evidence type="ECO:0008006" key="4">
    <source>
        <dbReference type="Google" id="ProtNLM"/>
    </source>
</evidence>
<dbReference type="HOGENOM" id="CLU_013866_2_1_1"/>
<name>W9CRR6_SCLBF</name>
<dbReference type="PANTHER" id="PTHR38791">
    <property type="entry name" value="ZN(II)2CYS6 TRANSCRIPTION FACTOR (EUROFUNG)-RELATED-RELATED"/>
    <property type="match status" value="1"/>
</dbReference>
<dbReference type="Pfam" id="PF11951">
    <property type="entry name" value="Fungal_trans_2"/>
    <property type="match status" value="1"/>
</dbReference>
<sequence length="578" mass="65179">MHVERRRQELCDAIPTGCTQCKNAGRQCPGYRSQVDLIFREETNNVIKKSKVKHEKAAKQRNSESVCPSSTAPYSITTSRTSNREISPRDIVSRIPQPRQVISVNYLNITPSIEDRATAFFLSNYVIGDHGPTRGHLDHISDLYESDSIDDNLVAAVQAVGLAGYSHSAKAPHLMNQARVQYARSLHLTNTALQSPTAVKKDSTLLAILILGIFETITGRNQKSMKAWAEHVHGAAAVIKLRGPEAIRSNGGIRLLAQVTSSLLISCIQRDIPLPKYIVEMSGFAQNNMKNIDPAWVAQRTMIDYTAFNARYHAGYYTDPHDLLTEAEALDERFLAFSTNVPKGWEYSTVHTEDDPDIVFDGYYHIYYDHWVAQIWNAIRELRILLNETVREVLLKDFASPTPYLLGPEYAERFQICTEIMYQLQAEILASVPQQVGYTARNVTPTQPWSGFKVDGFGEEFPVVRFSGGYFLIWPLFLVGNLRISTPEVRAFCVQKLRYIGTQMGIEHANLLASIMEQKTPITLIAGNHQSVQYMVKVKSDQDWQDDNNNSSNPNMDNNKLLMFAISRPPSVSEKLDY</sequence>
<comment type="caution">
    <text evidence="2">The sequence shown here is derived from an EMBL/GenBank/DDBJ whole genome shotgun (WGS) entry which is preliminary data.</text>
</comment>